<organism evidence="9 10">
    <name type="scientific">Podospora aff. communis PSN243</name>
    <dbReference type="NCBI Taxonomy" id="3040156"/>
    <lineage>
        <taxon>Eukaryota</taxon>
        <taxon>Fungi</taxon>
        <taxon>Dikarya</taxon>
        <taxon>Ascomycota</taxon>
        <taxon>Pezizomycotina</taxon>
        <taxon>Sordariomycetes</taxon>
        <taxon>Sordariomycetidae</taxon>
        <taxon>Sordariales</taxon>
        <taxon>Podosporaceae</taxon>
        <taxon>Podospora</taxon>
    </lineage>
</organism>
<reference evidence="9" key="1">
    <citation type="journal article" date="2023" name="Mol. Phylogenet. Evol.">
        <title>Genome-scale phylogeny and comparative genomics of the fungal order Sordariales.</title>
        <authorList>
            <person name="Hensen N."/>
            <person name="Bonometti L."/>
            <person name="Westerberg I."/>
            <person name="Brannstrom I.O."/>
            <person name="Guillou S."/>
            <person name="Cros-Aarteil S."/>
            <person name="Calhoun S."/>
            <person name="Haridas S."/>
            <person name="Kuo A."/>
            <person name="Mondo S."/>
            <person name="Pangilinan J."/>
            <person name="Riley R."/>
            <person name="LaButti K."/>
            <person name="Andreopoulos B."/>
            <person name="Lipzen A."/>
            <person name="Chen C."/>
            <person name="Yan M."/>
            <person name="Daum C."/>
            <person name="Ng V."/>
            <person name="Clum A."/>
            <person name="Steindorff A."/>
            <person name="Ohm R.A."/>
            <person name="Martin F."/>
            <person name="Silar P."/>
            <person name="Natvig D.O."/>
            <person name="Lalanne C."/>
            <person name="Gautier V."/>
            <person name="Ament-Velasquez S.L."/>
            <person name="Kruys A."/>
            <person name="Hutchinson M.I."/>
            <person name="Powell A.J."/>
            <person name="Barry K."/>
            <person name="Miller A.N."/>
            <person name="Grigoriev I.V."/>
            <person name="Debuchy R."/>
            <person name="Gladieux P."/>
            <person name="Hiltunen Thoren M."/>
            <person name="Johannesson H."/>
        </authorList>
    </citation>
    <scope>NUCLEOTIDE SEQUENCE</scope>
    <source>
        <strain evidence="9">PSN243</strain>
    </source>
</reference>
<dbReference type="GO" id="GO:0016020">
    <property type="term" value="C:membrane"/>
    <property type="evidence" value="ECO:0007669"/>
    <property type="project" value="UniProtKB-SubCell"/>
</dbReference>
<evidence type="ECO:0000256" key="1">
    <source>
        <dbReference type="ARBA" id="ARBA00004141"/>
    </source>
</evidence>
<gene>
    <name evidence="9" type="ORF">QBC34DRAFT_331720</name>
</gene>
<evidence type="ECO:0000313" key="10">
    <source>
        <dbReference type="Proteomes" id="UP001321760"/>
    </source>
</evidence>
<keyword evidence="4 7" id="KW-0472">Membrane</keyword>
<feature type="transmembrane region" description="Helical" evidence="7">
    <location>
        <begin position="223"/>
        <end position="247"/>
    </location>
</feature>
<evidence type="ECO:0000256" key="5">
    <source>
        <dbReference type="ARBA" id="ARBA00038359"/>
    </source>
</evidence>
<keyword evidence="2 7" id="KW-0812">Transmembrane</keyword>
<dbReference type="Proteomes" id="UP001321760">
    <property type="component" value="Unassembled WGS sequence"/>
</dbReference>
<reference evidence="9" key="2">
    <citation type="submission" date="2023-05" db="EMBL/GenBank/DDBJ databases">
        <authorList>
            <consortium name="Lawrence Berkeley National Laboratory"/>
            <person name="Steindorff A."/>
            <person name="Hensen N."/>
            <person name="Bonometti L."/>
            <person name="Westerberg I."/>
            <person name="Brannstrom I.O."/>
            <person name="Guillou S."/>
            <person name="Cros-Aarteil S."/>
            <person name="Calhoun S."/>
            <person name="Haridas S."/>
            <person name="Kuo A."/>
            <person name="Mondo S."/>
            <person name="Pangilinan J."/>
            <person name="Riley R."/>
            <person name="Labutti K."/>
            <person name="Andreopoulos B."/>
            <person name="Lipzen A."/>
            <person name="Chen C."/>
            <person name="Yanf M."/>
            <person name="Daum C."/>
            <person name="Ng V."/>
            <person name="Clum A."/>
            <person name="Ohm R."/>
            <person name="Martin F."/>
            <person name="Silar P."/>
            <person name="Natvig D."/>
            <person name="Lalanne C."/>
            <person name="Gautier V."/>
            <person name="Ament-Velasquez S.L."/>
            <person name="Kruys A."/>
            <person name="Hutchinson M.I."/>
            <person name="Powell A.J."/>
            <person name="Barry K."/>
            <person name="Miller A.N."/>
            <person name="Grigoriev I.V."/>
            <person name="Debuchy R."/>
            <person name="Gladieux P."/>
            <person name="Thoren M.H."/>
            <person name="Johannesson H."/>
        </authorList>
    </citation>
    <scope>NUCLEOTIDE SEQUENCE</scope>
    <source>
        <strain evidence="9">PSN243</strain>
    </source>
</reference>
<evidence type="ECO:0000256" key="7">
    <source>
        <dbReference type="SAM" id="Phobius"/>
    </source>
</evidence>
<feature type="region of interest" description="Disordered" evidence="6">
    <location>
        <begin position="1"/>
        <end position="20"/>
    </location>
</feature>
<feature type="transmembrane region" description="Helical" evidence="7">
    <location>
        <begin position="28"/>
        <end position="52"/>
    </location>
</feature>
<keyword evidence="3 7" id="KW-1133">Transmembrane helix</keyword>
<comment type="subcellular location">
    <subcellularLocation>
        <location evidence="1">Membrane</location>
        <topology evidence="1">Multi-pass membrane protein</topology>
    </subcellularLocation>
</comment>
<sequence length="360" mass="39354">MSKETGGPGSPGPPGFPMPMPDPNEWNGASSIACAAVALTLATASVALRFWARAGILRVVAMEDWFVLISLALSVAATACIGLQFRHGLGRHVMYVSLPDLMIFFEISLANTIIYVLCLTFTKLSILCLYIRVLTYDYVRRAAKAMLAVVVITHLYILATLFTACIPLSAFWELDPVKRAEAYCHPMSIYWSHAGLNIVTDFLIFILPLTVLHKIRTPRPQKVALLIIFLLAFVVCIISVVRVLLLARDVDAGAMDVTWDGGKMANWNIWETNIAIICACLTTMKPIVSKFFPGLLSPNPSTMPGEEEISAAHGPRGGRRRYGETGLSTDIEVAEEREEEKSHSSGSAEVVMEINAVKAG</sequence>
<name>A0AAV9GDR5_9PEZI</name>
<dbReference type="PANTHER" id="PTHR33048">
    <property type="entry name" value="PTH11-LIKE INTEGRAL MEMBRANE PROTEIN (AFU_ORTHOLOGUE AFUA_5G11245)"/>
    <property type="match status" value="1"/>
</dbReference>
<feature type="transmembrane region" description="Helical" evidence="7">
    <location>
        <begin position="112"/>
        <end position="133"/>
    </location>
</feature>
<comment type="similarity">
    <text evidence="5">Belongs to the SAT4 family.</text>
</comment>
<feature type="transmembrane region" description="Helical" evidence="7">
    <location>
        <begin position="145"/>
        <end position="170"/>
    </location>
</feature>
<evidence type="ECO:0000256" key="6">
    <source>
        <dbReference type="SAM" id="MobiDB-lite"/>
    </source>
</evidence>
<protein>
    <recommendedName>
        <fullName evidence="8">Rhodopsin domain-containing protein</fullName>
    </recommendedName>
</protein>
<dbReference type="InterPro" id="IPR049326">
    <property type="entry name" value="Rhodopsin_dom_fungi"/>
</dbReference>
<feature type="transmembrane region" description="Helical" evidence="7">
    <location>
        <begin position="64"/>
        <end position="85"/>
    </location>
</feature>
<comment type="caution">
    <text evidence="9">The sequence shown here is derived from an EMBL/GenBank/DDBJ whole genome shotgun (WGS) entry which is preliminary data.</text>
</comment>
<feature type="region of interest" description="Disordered" evidence="6">
    <location>
        <begin position="303"/>
        <end position="328"/>
    </location>
</feature>
<evidence type="ECO:0000256" key="2">
    <source>
        <dbReference type="ARBA" id="ARBA00022692"/>
    </source>
</evidence>
<feature type="transmembrane region" description="Helical" evidence="7">
    <location>
        <begin position="190"/>
        <end position="211"/>
    </location>
</feature>
<dbReference type="PANTHER" id="PTHR33048:SF47">
    <property type="entry name" value="INTEGRAL MEMBRANE PROTEIN-RELATED"/>
    <property type="match status" value="1"/>
</dbReference>
<dbReference type="InterPro" id="IPR052337">
    <property type="entry name" value="SAT4-like"/>
</dbReference>
<keyword evidence="10" id="KW-1185">Reference proteome</keyword>
<dbReference type="Pfam" id="PF20684">
    <property type="entry name" value="Fung_rhodopsin"/>
    <property type="match status" value="1"/>
</dbReference>
<dbReference type="EMBL" id="MU865958">
    <property type="protein sequence ID" value="KAK4446229.1"/>
    <property type="molecule type" value="Genomic_DNA"/>
</dbReference>
<evidence type="ECO:0000313" key="9">
    <source>
        <dbReference type="EMBL" id="KAK4446229.1"/>
    </source>
</evidence>
<proteinExistence type="inferred from homology"/>
<evidence type="ECO:0000256" key="3">
    <source>
        <dbReference type="ARBA" id="ARBA00022989"/>
    </source>
</evidence>
<evidence type="ECO:0000256" key="4">
    <source>
        <dbReference type="ARBA" id="ARBA00023136"/>
    </source>
</evidence>
<evidence type="ECO:0000259" key="8">
    <source>
        <dbReference type="Pfam" id="PF20684"/>
    </source>
</evidence>
<feature type="domain" description="Rhodopsin" evidence="8">
    <location>
        <begin position="48"/>
        <end position="289"/>
    </location>
</feature>
<accession>A0AAV9GDR5</accession>
<dbReference type="AlphaFoldDB" id="A0AAV9GDR5"/>
<feature type="compositionally biased region" description="Pro residues" evidence="6">
    <location>
        <begin position="10"/>
        <end position="20"/>
    </location>
</feature>